<gene>
    <name evidence="2" type="ORF">E2562_007742</name>
</gene>
<comment type="caution">
    <text evidence="2">The sequence shown here is derived from an EMBL/GenBank/DDBJ whole genome shotgun (WGS) entry which is preliminary data.</text>
</comment>
<feature type="region of interest" description="Disordered" evidence="1">
    <location>
        <begin position="49"/>
        <end position="78"/>
    </location>
</feature>
<proteinExistence type="predicted"/>
<evidence type="ECO:0000256" key="1">
    <source>
        <dbReference type="SAM" id="MobiDB-lite"/>
    </source>
</evidence>
<dbReference type="EMBL" id="SPHZ02000003">
    <property type="protein sequence ID" value="KAF0923897.1"/>
    <property type="molecule type" value="Genomic_DNA"/>
</dbReference>
<reference evidence="2 3" key="1">
    <citation type="submission" date="2019-11" db="EMBL/GenBank/DDBJ databases">
        <title>Whole genome sequence of Oryza granulata.</title>
        <authorList>
            <person name="Li W."/>
        </authorList>
    </citation>
    <scope>NUCLEOTIDE SEQUENCE [LARGE SCALE GENOMIC DNA]</scope>
    <source>
        <strain evidence="3">cv. Menghai</strain>
        <tissue evidence="2">Leaf</tissue>
    </source>
</reference>
<protein>
    <submittedName>
        <fullName evidence="2">Uncharacterized protein</fullName>
    </submittedName>
</protein>
<evidence type="ECO:0000313" key="2">
    <source>
        <dbReference type="EMBL" id="KAF0923897.1"/>
    </source>
</evidence>
<accession>A0A6G1EGN6</accession>
<organism evidence="2 3">
    <name type="scientific">Oryza meyeriana var. granulata</name>
    <dbReference type="NCBI Taxonomy" id="110450"/>
    <lineage>
        <taxon>Eukaryota</taxon>
        <taxon>Viridiplantae</taxon>
        <taxon>Streptophyta</taxon>
        <taxon>Embryophyta</taxon>
        <taxon>Tracheophyta</taxon>
        <taxon>Spermatophyta</taxon>
        <taxon>Magnoliopsida</taxon>
        <taxon>Liliopsida</taxon>
        <taxon>Poales</taxon>
        <taxon>Poaceae</taxon>
        <taxon>BOP clade</taxon>
        <taxon>Oryzoideae</taxon>
        <taxon>Oryzeae</taxon>
        <taxon>Oryzinae</taxon>
        <taxon>Oryza</taxon>
        <taxon>Oryza meyeriana</taxon>
    </lineage>
</organism>
<evidence type="ECO:0000313" key="3">
    <source>
        <dbReference type="Proteomes" id="UP000479710"/>
    </source>
</evidence>
<sequence length="78" mass="8846">MVFYERPEELEKVGFALYLKWLQTENQTGGDAYACPAAVRGRVTRPNQPVTVTLGYTPQRSKHRLRRNARGPTDAVIV</sequence>
<keyword evidence="3" id="KW-1185">Reference proteome</keyword>
<dbReference type="AlphaFoldDB" id="A0A6G1EGN6"/>
<feature type="compositionally biased region" description="Basic residues" evidence="1">
    <location>
        <begin position="60"/>
        <end position="69"/>
    </location>
</feature>
<name>A0A6G1EGN6_9ORYZ</name>
<dbReference type="Proteomes" id="UP000479710">
    <property type="component" value="Unassembled WGS sequence"/>
</dbReference>
<feature type="compositionally biased region" description="Polar residues" evidence="1">
    <location>
        <begin position="49"/>
        <end position="59"/>
    </location>
</feature>